<keyword evidence="1" id="KW-0732">Signal</keyword>
<feature type="signal peptide" evidence="1">
    <location>
        <begin position="1"/>
        <end position="19"/>
    </location>
</feature>
<keyword evidence="3" id="KW-1185">Reference proteome</keyword>
<evidence type="ECO:0000256" key="1">
    <source>
        <dbReference type="SAM" id="SignalP"/>
    </source>
</evidence>
<dbReference type="STRING" id="436010.A0A166RCM9"/>
<proteinExistence type="predicted"/>
<evidence type="ECO:0000313" key="2">
    <source>
        <dbReference type="EMBL" id="KZP28140.1"/>
    </source>
</evidence>
<protein>
    <submittedName>
        <fullName evidence="2">Uncharacterized protein</fullName>
    </submittedName>
</protein>
<name>A0A166RCM9_9AGAM</name>
<organism evidence="2 3">
    <name type="scientific">Athelia psychrophila</name>
    <dbReference type="NCBI Taxonomy" id="1759441"/>
    <lineage>
        <taxon>Eukaryota</taxon>
        <taxon>Fungi</taxon>
        <taxon>Dikarya</taxon>
        <taxon>Basidiomycota</taxon>
        <taxon>Agaricomycotina</taxon>
        <taxon>Agaricomycetes</taxon>
        <taxon>Agaricomycetidae</taxon>
        <taxon>Atheliales</taxon>
        <taxon>Atheliaceae</taxon>
        <taxon>Athelia</taxon>
    </lineage>
</organism>
<accession>A0A166RCM9</accession>
<dbReference type="AlphaFoldDB" id="A0A166RCM9"/>
<dbReference type="EMBL" id="KV417505">
    <property type="protein sequence ID" value="KZP28140.1"/>
    <property type="molecule type" value="Genomic_DNA"/>
</dbReference>
<sequence length="403" mass="44149">MSGQVALFSPLFDLLACTAQQNFSPAVDNSSQNPTDSTGKAIYDKISADPQGATGRLSVPHVKTSKGLVWIWTCWRCSGGLGGVSGTYDMCWICGTSLSQRKGNRYRQSSEEKELLSLVRRAGMDLDDKFGFGGAAVGLVWITVTAMFSGATTGMPASAHPPVQSRNRFQIQTLLKIPLPVRYNMPPELPAPVAIGTQFKNGFQIQILRKIPLLAVLCEPGHPQAQQYQIRTPIARGYPYESPAQPHIFSLVAIHFGGHPNLFSATNLDLLLSQATCQPNQPVSSHPEFQRDLSRRQLRWQELMLQFDMSTTYIKGEDSTAADVLSRVPLNSFPTEQSAPLLTKANVWGCDNIVGAVLEITTDKSVLDAIWGAYKDDNFVQKLLKSAVQGALVINGLITWVRD</sequence>
<dbReference type="OrthoDB" id="3268967at2759"/>
<feature type="chain" id="PRO_5007879084" evidence="1">
    <location>
        <begin position="20"/>
        <end position="403"/>
    </location>
</feature>
<gene>
    <name evidence="2" type="ORF">FIBSPDRAFT_886012</name>
</gene>
<reference evidence="2 3" key="1">
    <citation type="journal article" date="2016" name="Mol. Biol. Evol.">
        <title>Comparative Genomics of Early-Diverging Mushroom-Forming Fungi Provides Insights into the Origins of Lignocellulose Decay Capabilities.</title>
        <authorList>
            <person name="Nagy L.G."/>
            <person name="Riley R."/>
            <person name="Tritt A."/>
            <person name="Adam C."/>
            <person name="Daum C."/>
            <person name="Floudas D."/>
            <person name="Sun H."/>
            <person name="Yadav J.S."/>
            <person name="Pangilinan J."/>
            <person name="Larsson K.H."/>
            <person name="Matsuura K."/>
            <person name="Barry K."/>
            <person name="Labutti K."/>
            <person name="Kuo R."/>
            <person name="Ohm R.A."/>
            <person name="Bhattacharya S.S."/>
            <person name="Shirouzu T."/>
            <person name="Yoshinaga Y."/>
            <person name="Martin F.M."/>
            <person name="Grigoriev I.V."/>
            <person name="Hibbett D.S."/>
        </authorList>
    </citation>
    <scope>NUCLEOTIDE SEQUENCE [LARGE SCALE GENOMIC DNA]</scope>
    <source>
        <strain evidence="2 3">CBS 109695</strain>
    </source>
</reference>
<dbReference type="Proteomes" id="UP000076532">
    <property type="component" value="Unassembled WGS sequence"/>
</dbReference>
<evidence type="ECO:0000313" key="3">
    <source>
        <dbReference type="Proteomes" id="UP000076532"/>
    </source>
</evidence>